<proteinExistence type="predicted"/>
<reference evidence="1" key="1">
    <citation type="thesis" date="2020" institute="ProQuest LLC" country="789 East Eisenhower Parkway, Ann Arbor, MI, USA">
        <title>Comparative Genomics and Chromosome Evolution.</title>
        <authorList>
            <person name="Mudd A.B."/>
        </authorList>
    </citation>
    <scope>NUCLEOTIDE SEQUENCE</scope>
    <source>
        <strain evidence="1">237g6f4</strain>
        <tissue evidence="1">Blood</tissue>
    </source>
</reference>
<dbReference type="EMBL" id="WNYA01000631">
    <property type="protein sequence ID" value="KAG8547725.1"/>
    <property type="molecule type" value="Genomic_DNA"/>
</dbReference>
<comment type="caution">
    <text evidence="1">The sequence shown here is derived from an EMBL/GenBank/DDBJ whole genome shotgun (WGS) entry which is preliminary data.</text>
</comment>
<dbReference type="AlphaFoldDB" id="A0AAV6ZK51"/>
<keyword evidence="2" id="KW-1185">Reference proteome</keyword>
<gene>
    <name evidence="1" type="ORF">GDO81_027659</name>
</gene>
<name>A0AAV6ZK51_ENGPU</name>
<protein>
    <submittedName>
        <fullName evidence="1">Uncharacterized protein</fullName>
    </submittedName>
</protein>
<evidence type="ECO:0000313" key="1">
    <source>
        <dbReference type="EMBL" id="KAG8547725.1"/>
    </source>
</evidence>
<dbReference type="Proteomes" id="UP000824782">
    <property type="component" value="Unassembled WGS sequence"/>
</dbReference>
<accession>A0AAV6ZK51</accession>
<organism evidence="1 2">
    <name type="scientific">Engystomops pustulosus</name>
    <name type="common">Tungara frog</name>
    <name type="synonym">Physalaemus pustulosus</name>
    <dbReference type="NCBI Taxonomy" id="76066"/>
    <lineage>
        <taxon>Eukaryota</taxon>
        <taxon>Metazoa</taxon>
        <taxon>Chordata</taxon>
        <taxon>Craniata</taxon>
        <taxon>Vertebrata</taxon>
        <taxon>Euteleostomi</taxon>
        <taxon>Amphibia</taxon>
        <taxon>Batrachia</taxon>
        <taxon>Anura</taxon>
        <taxon>Neobatrachia</taxon>
        <taxon>Hyloidea</taxon>
        <taxon>Leptodactylidae</taxon>
        <taxon>Leiuperinae</taxon>
        <taxon>Engystomops</taxon>
    </lineage>
</organism>
<sequence length="67" mass="7568">MFPLNIPTIIVNKVVLYNTRHHCTLHAAGSATPYNGLFNIHNTFLCSVKRRTSSDCARGSHYYLFAL</sequence>
<evidence type="ECO:0000313" key="2">
    <source>
        <dbReference type="Proteomes" id="UP000824782"/>
    </source>
</evidence>